<dbReference type="STRING" id="6290.A0A158QQP1"/>
<evidence type="ECO:0000256" key="5">
    <source>
        <dbReference type="ARBA" id="ARBA00022919"/>
    </source>
</evidence>
<evidence type="ECO:0000313" key="13">
    <source>
        <dbReference type="WBParaSite" id="HPLM_0001546501-mRNA-1"/>
    </source>
</evidence>
<evidence type="ECO:0000313" key="11">
    <source>
        <dbReference type="EMBL" id="VDO56689.1"/>
    </source>
</evidence>
<evidence type="ECO:0000256" key="7">
    <source>
        <dbReference type="ARBA" id="ARBA00023098"/>
    </source>
</evidence>
<keyword evidence="4 9" id="KW-0812">Transmembrane</keyword>
<dbReference type="AlphaFoldDB" id="A0A158QQP1"/>
<dbReference type="InterPro" id="IPR025749">
    <property type="entry name" value="Sphingomyelin_synth-like_dom"/>
</dbReference>
<evidence type="ECO:0000313" key="12">
    <source>
        <dbReference type="Proteomes" id="UP000268014"/>
    </source>
</evidence>
<keyword evidence="5" id="KW-0746">Sphingolipid metabolism</keyword>
<gene>
    <name evidence="11" type="ORF">HPLM_LOCUS15457</name>
</gene>
<dbReference type="WBParaSite" id="HPLM_0001546501-mRNA-1">
    <property type="protein sequence ID" value="HPLM_0001546501-mRNA-1"/>
    <property type="gene ID" value="HPLM_0001546501"/>
</dbReference>
<dbReference type="GO" id="GO:0005886">
    <property type="term" value="C:plasma membrane"/>
    <property type="evidence" value="ECO:0007669"/>
    <property type="project" value="TreeGrafter"/>
</dbReference>
<evidence type="ECO:0000256" key="9">
    <source>
        <dbReference type="SAM" id="Phobius"/>
    </source>
</evidence>
<dbReference type="Pfam" id="PF14360">
    <property type="entry name" value="PAP2_C"/>
    <property type="match status" value="1"/>
</dbReference>
<feature type="transmembrane region" description="Helical" evidence="9">
    <location>
        <begin position="163"/>
        <end position="182"/>
    </location>
</feature>
<dbReference type="OMA" id="TLYAMRS"/>
<accession>A0A158QQP1</accession>
<feature type="transmembrane region" description="Helical" evidence="9">
    <location>
        <begin position="213"/>
        <end position="232"/>
    </location>
</feature>
<protein>
    <submittedName>
        <fullName evidence="13">PAP2_C domain-containing protein</fullName>
    </submittedName>
</protein>
<keyword evidence="12" id="KW-1185">Reference proteome</keyword>
<feature type="domain" description="Sphingomyelin synthase-like" evidence="10">
    <location>
        <begin position="159"/>
        <end position="231"/>
    </location>
</feature>
<keyword evidence="7" id="KW-0443">Lipid metabolism</keyword>
<dbReference type="GO" id="GO:0006686">
    <property type="term" value="P:sphingomyelin biosynthetic process"/>
    <property type="evidence" value="ECO:0007669"/>
    <property type="project" value="TreeGrafter"/>
</dbReference>
<comment type="subcellular location">
    <subcellularLocation>
        <location evidence="1">Membrane</location>
        <topology evidence="1">Multi-pass membrane protein</topology>
    </subcellularLocation>
</comment>
<proteinExistence type="inferred from homology"/>
<dbReference type="GO" id="GO:0005789">
    <property type="term" value="C:endoplasmic reticulum membrane"/>
    <property type="evidence" value="ECO:0007669"/>
    <property type="project" value="TreeGrafter"/>
</dbReference>
<dbReference type="PANTHER" id="PTHR21290:SF34">
    <property type="entry name" value="PHOSPHATIDYLCHOLINE:CERAMIDE CHOLINEPHOSPHOTRANSFERASE 3-RELATED"/>
    <property type="match status" value="1"/>
</dbReference>
<evidence type="ECO:0000256" key="1">
    <source>
        <dbReference type="ARBA" id="ARBA00004141"/>
    </source>
</evidence>
<dbReference type="Proteomes" id="UP000268014">
    <property type="component" value="Unassembled WGS sequence"/>
</dbReference>
<keyword evidence="8 9" id="KW-0472">Membrane</keyword>
<feature type="transmembrane region" description="Helical" evidence="9">
    <location>
        <begin position="63"/>
        <end position="84"/>
    </location>
</feature>
<reference evidence="11 12" key="2">
    <citation type="submission" date="2018-11" db="EMBL/GenBank/DDBJ databases">
        <authorList>
            <consortium name="Pathogen Informatics"/>
        </authorList>
    </citation>
    <scope>NUCLEOTIDE SEQUENCE [LARGE SCALE GENOMIC DNA]</scope>
    <source>
        <strain evidence="11 12">MHpl1</strain>
    </source>
</reference>
<dbReference type="EMBL" id="UZAF01018989">
    <property type="protein sequence ID" value="VDO56689.1"/>
    <property type="molecule type" value="Genomic_DNA"/>
</dbReference>
<organism evidence="13">
    <name type="scientific">Haemonchus placei</name>
    <name type="common">Barber's pole worm</name>
    <dbReference type="NCBI Taxonomy" id="6290"/>
    <lineage>
        <taxon>Eukaryota</taxon>
        <taxon>Metazoa</taxon>
        <taxon>Ecdysozoa</taxon>
        <taxon>Nematoda</taxon>
        <taxon>Chromadorea</taxon>
        <taxon>Rhabditida</taxon>
        <taxon>Rhabditina</taxon>
        <taxon>Rhabditomorpha</taxon>
        <taxon>Strongyloidea</taxon>
        <taxon>Trichostrongylidae</taxon>
        <taxon>Haemonchus</taxon>
    </lineage>
</organism>
<dbReference type="OrthoDB" id="422827at2759"/>
<comment type="similarity">
    <text evidence="2">Belongs to the sphingomyelin synthase family.</text>
</comment>
<sequence length="266" mass="30436">MEPAGSGAFPATQKFSNGYGSTGWHPSFSRRYWLSDVDESQIISISRQPLPDIVFSLIPEQEWASTLGDYMVMATLTSFCLLLVFHQSRAIVARRFLFIGATLYAFRSVTLIITQLPPGYQNNAMRCRDQVNITLSVFLSRVVEQAIRAGFQEKTKMLCGDMLFSGHTLTMVTSALCIAYYLPAKWRLLQWVSNFFAAVGMSCMIISRTHYTIDIFIAYLLSNFVFRTYHAFCEVDIFMERRKSVLYGLWMLRIAEWLEDDIVPGK</sequence>
<name>A0A158QQP1_HAEPC</name>
<evidence type="ECO:0000256" key="4">
    <source>
        <dbReference type="ARBA" id="ARBA00022692"/>
    </source>
</evidence>
<reference evidence="13" key="1">
    <citation type="submission" date="2016-04" db="UniProtKB">
        <authorList>
            <consortium name="WormBaseParasite"/>
        </authorList>
    </citation>
    <scope>IDENTIFICATION</scope>
</reference>
<evidence type="ECO:0000256" key="6">
    <source>
        <dbReference type="ARBA" id="ARBA00022989"/>
    </source>
</evidence>
<evidence type="ECO:0000256" key="8">
    <source>
        <dbReference type="ARBA" id="ARBA00023136"/>
    </source>
</evidence>
<dbReference type="GO" id="GO:0000139">
    <property type="term" value="C:Golgi membrane"/>
    <property type="evidence" value="ECO:0007669"/>
    <property type="project" value="TreeGrafter"/>
</dbReference>
<dbReference type="GO" id="GO:0046513">
    <property type="term" value="P:ceramide biosynthetic process"/>
    <property type="evidence" value="ECO:0007669"/>
    <property type="project" value="TreeGrafter"/>
</dbReference>
<dbReference type="PANTHER" id="PTHR21290">
    <property type="entry name" value="SPHINGOMYELIN SYNTHETASE"/>
    <property type="match status" value="1"/>
</dbReference>
<keyword evidence="6 9" id="KW-1133">Transmembrane helix</keyword>
<evidence type="ECO:0000256" key="2">
    <source>
        <dbReference type="ARBA" id="ARBA00005441"/>
    </source>
</evidence>
<dbReference type="InterPro" id="IPR045221">
    <property type="entry name" value="Sphingomyelin_synth-like"/>
</dbReference>
<dbReference type="GO" id="GO:0033188">
    <property type="term" value="F:sphingomyelin synthase activity"/>
    <property type="evidence" value="ECO:0007669"/>
    <property type="project" value="TreeGrafter"/>
</dbReference>
<evidence type="ECO:0000256" key="3">
    <source>
        <dbReference type="ARBA" id="ARBA00022679"/>
    </source>
</evidence>
<dbReference type="GO" id="GO:0047493">
    <property type="term" value="F:ceramide cholinephosphotransferase activity"/>
    <property type="evidence" value="ECO:0007669"/>
    <property type="project" value="TreeGrafter"/>
</dbReference>
<keyword evidence="3" id="KW-0808">Transferase</keyword>
<evidence type="ECO:0000259" key="10">
    <source>
        <dbReference type="Pfam" id="PF14360"/>
    </source>
</evidence>